<evidence type="ECO:0008006" key="5">
    <source>
        <dbReference type="Google" id="ProtNLM"/>
    </source>
</evidence>
<protein>
    <recommendedName>
        <fullName evidence="5">Methyl-accepting chemotaxis protein</fullName>
    </recommendedName>
</protein>
<dbReference type="Gene3D" id="1.10.287.950">
    <property type="entry name" value="Methyl-accepting chemotaxis protein"/>
    <property type="match status" value="1"/>
</dbReference>
<reference evidence="3 4" key="1">
    <citation type="submission" date="2018-07" db="EMBL/GenBank/DDBJ databases">
        <title>Genomic and Epidemiologic Investigation of an Indolent Hospital Outbreak.</title>
        <authorList>
            <person name="Johnson R.C."/>
            <person name="Deming C."/>
            <person name="Conlan S."/>
            <person name="Zellmer C.J."/>
            <person name="Michelin A.V."/>
            <person name="Lee-Lin S."/>
            <person name="Thomas P.J."/>
            <person name="Park M."/>
            <person name="Weingarten R.A."/>
            <person name="Less J."/>
            <person name="Dekker J.P."/>
            <person name="Frank K.M."/>
            <person name="Musser K.A."/>
            <person name="Mcquiston J.R."/>
            <person name="Henderson D.K."/>
            <person name="Lau A.F."/>
            <person name="Palmore T.N."/>
            <person name="Segre J.A."/>
        </authorList>
    </citation>
    <scope>NUCLEOTIDE SEQUENCE [LARGE SCALE GENOMIC DNA]</scope>
    <source>
        <strain evidence="3 4">SK-NIH.Env10_0317</strain>
    </source>
</reference>
<dbReference type="AlphaFoldDB" id="A0AAJ4V9I2"/>
<gene>
    <name evidence="3" type="ORF">CA257_18855</name>
</gene>
<dbReference type="EMBL" id="QQWO01000020">
    <property type="protein sequence ID" value="RSU99970.1"/>
    <property type="molecule type" value="Genomic_DNA"/>
</dbReference>
<feature type="compositionally biased region" description="Acidic residues" evidence="2">
    <location>
        <begin position="569"/>
        <end position="581"/>
    </location>
</feature>
<dbReference type="Proteomes" id="UP000286681">
    <property type="component" value="Unassembled WGS sequence"/>
</dbReference>
<evidence type="ECO:0000256" key="1">
    <source>
        <dbReference type="SAM" id="Coils"/>
    </source>
</evidence>
<evidence type="ECO:0000313" key="3">
    <source>
        <dbReference type="EMBL" id="RSU99970.1"/>
    </source>
</evidence>
<accession>A0AAJ4V9I2</accession>
<feature type="coiled-coil region" evidence="1">
    <location>
        <begin position="142"/>
        <end position="169"/>
    </location>
</feature>
<dbReference type="SUPFAM" id="SSF58104">
    <property type="entry name" value="Methyl-accepting chemotaxis protein (MCP) signaling domain"/>
    <property type="match status" value="1"/>
</dbReference>
<proteinExistence type="predicted"/>
<feature type="compositionally biased region" description="Low complexity" evidence="2">
    <location>
        <begin position="556"/>
        <end position="568"/>
    </location>
</feature>
<feature type="region of interest" description="Disordered" evidence="2">
    <location>
        <begin position="555"/>
        <end position="581"/>
    </location>
</feature>
<sequence>MVQVSTAARAMQGDPSPLAIIGTELAGLAASLDARFVSAGTALARAYEIVERLVSSLEGVSNAMNRQAALAAIETMRLTADRLTGLPMEQGRRQQSLDAIQLSSDELFQHLKQIRRTLSFLHICGLNIKVAAAGADGFASFADHMVAKLEQAERQVDEFETEISQLGQSIGDMAAADRLLGRECAAVIPRIPQKLAADALTLQELQDSSAALAERIADLARDIRGKVAVALGALQIGDITRQRLEHISESIELLGAHVAAPGIEPQTCRHLVDHVTALAAAQAADTVADFLRESRTLAGSLQGIAPDAARLAEMRQGGGSGGDIQQVLQRLEQDIGGVANVTRQLCAAEADSAKLGRATSRAADSLFDRLKAVNRIQKDVEQMAWNTALQCRGLGADGRGLAVISEEIQSFSRRLAGIWEMVSQSFDRIDSAARMIGDTQTGEAPPDTNAMLLQSLAAIRDGGVRMAESLSGVDQDAMQIGAMLHDTSGDIGGDADIGPALTQAVDGLADLARAVEIEPDAEMAEPAQQALSALMDQIAARYTMAREREIHRTFRPAGANDDLPAPAAAEDDDDLFDDGLF</sequence>
<evidence type="ECO:0000313" key="4">
    <source>
        <dbReference type="Proteomes" id="UP000286681"/>
    </source>
</evidence>
<keyword evidence="1" id="KW-0175">Coiled coil</keyword>
<name>A0AAJ4V9I2_9SPHN</name>
<comment type="caution">
    <text evidence="3">The sequence shown here is derived from an EMBL/GenBank/DDBJ whole genome shotgun (WGS) entry which is preliminary data.</text>
</comment>
<evidence type="ECO:0000256" key="2">
    <source>
        <dbReference type="SAM" id="MobiDB-lite"/>
    </source>
</evidence>
<organism evidence="3 4">
    <name type="scientific">Sphingomonas koreensis</name>
    <dbReference type="NCBI Taxonomy" id="93064"/>
    <lineage>
        <taxon>Bacteria</taxon>
        <taxon>Pseudomonadati</taxon>
        <taxon>Pseudomonadota</taxon>
        <taxon>Alphaproteobacteria</taxon>
        <taxon>Sphingomonadales</taxon>
        <taxon>Sphingomonadaceae</taxon>
        <taxon>Sphingomonas</taxon>
    </lineage>
</organism>